<reference evidence="2 3" key="1">
    <citation type="journal article" date="2010" name="Int. J. Syst. Evol. Microbiol.">
        <title>Vagococcus penaei sp. nov., isolated from spoilage microbiota of cooked shrimp (Penaeus vannamei).</title>
        <authorList>
            <person name="Jaffres E."/>
            <person name="Prevost H."/>
            <person name="Rossero A."/>
            <person name="Joffraud J.J."/>
            <person name="Dousset X."/>
        </authorList>
    </citation>
    <scope>NUCLEOTIDE SEQUENCE [LARGE SCALE GENOMIC DNA]</scope>
    <source>
        <strain evidence="2 3">CD276</strain>
    </source>
</reference>
<dbReference type="GO" id="GO:0006506">
    <property type="term" value="P:GPI anchor biosynthetic process"/>
    <property type="evidence" value="ECO:0007669"/>
    <property type="project" value="TreeGrafter"/>
</dbReference>
<dbReference type="InterPro" id="IPR051916">
    <property type="entry name" value="GPI-anchor_lipid_remodeler"/>
</dbReference>
<dbReference type="PANTHER" id="PTHR14859">
    <property type="entry name" value="CALCOFLUOR WHITE HYPERSENSITIVE PROTEIN PRECURSOR"/>
    <property type="match status" value="1"/>
</dbReference>
<keyword evidence="2" id="KW-0540">Nuclease</keyword>
<dbReference type="GO" id="GO:0004519">
    <property type="term" value="F:endonuclease activity"/>
    <property type="evidence" value="ECO:0007669"/>
    <property type="project" value="UniProtKB-KW"/>
</dbReference>
<protein>
    <submittedName>
        <fullName evidence="2">Endonuclease</fullName>
    </submittedName>
</protein>
<feature type="domain" description="Endonuclease/exonuclease/phosphatase" evidence="1">
    <location>
        <begin position="58"/>
        <end position="331"/>
    </location>
</feature>
<dbReference type="OrthoDB" id="7616949at2"/>
<evidence type="ECO:0000259" key="1">
    <source>
        <dbReference type="Pfam" id="PF03372"/>
    </source>
</evidence>
<dbReference type="InterPro" id="IPR036691">
    <property type="entry name" value="Endo/exonu/phosph_ase_sf"/>
</dbReference>
<dbReference type="GO" id="GO:0016020">
    <property type="term" value="C:membrane"/>
    <property type="evidence" value="ECO:0007669"/>
    <property type="project" value="GOC"/>
</dbReference>
<dbReference type="Pfam" id="PF03372">
    <property type="entry name" value="Exo_endo_phos"/>
    <property type="match status" value="1"/>
</dbReference>
<dbReference type="RefSeq" id="WP_077275706.1">
    <property type="nucleotide sequence ID" value="NZ_CP019609.1"/>
</dbReference>
<evidence type="ECO:0000313" key="3">
    <source>
        <dbReference type="Proteomes" id="UP000188246"/>
    </source>
</evidence>
<name>A0A1Q2D5P4_9ENTE</name>
<sequence length="350" mass="39448">MKRFLRYSLFLLVTIVVLILGLVGFLTLREYRPAEVTALNVTAGTHELAEKQDLSFVTYNIGYGGLGATEDFFMDGGRTVQPKDKTMITTNLTGISDTLKNLPADIYLLQEVDRQSKRSFGINQEKYLSEQLNLDSVFAYNFKVDFVPFPWPPIGRVASGIMTMTDAKMTEAKRLSLPSPFTWPVSTSNLKRALLETRFPLKNSPHELVVFNLHLEAYDNGEGKIAQRERLTSVLEKEYQKGNYVIAGGDFNQVFEGSQSFPELKQDGWQPGRMSARDLPTNFSFAYDTQHPTVRVLNAPYTGSYETSQVYSVDGFIVSNNIKVKKTEVIDVGFKHTDHQPVKLTVSLNE</sequence>
<dbReference type="Proteomes" id="UP000188246">
    <property type="component" value="Chromosome"/>
</dbReference>
<dbReference type="SUPFAM" id="SSF56219">
    <property type="entry name" value="DNase I-like"/>
    <property type="match status" value="1"/>
</dbReference>
<dbReference type="InterPro" id="IPR005135">
    <property type="entry name" value="Endo/exonuclease/phosphatase"/>
</dbReference>
<keyword evidence="2" id="KW-0255">Endonuclease</keyword>
<accession>A0A1Q2D5P4</accession>
<evidence type="ECO:0000313" key="2">
    <source>
        <dbReference type="EMBL" id="AQP53615.1"/>
    </source>
</evidence>
<dbReference type="KEGG" id="vpi:BW732_04785"/>
<organism evidence="2 3">
    <name type="scientific">Vagococcus penaei</name>
    <dbReference type="NCBI Taxonomy" id="633807"/>
    <lineage>
        <taxon>Bacteria</taxon>
        <taxon>Bacillati</taxon>
        <taxon>Bacillota</taxon>
        <taxon>Bacilli</taxon>
        <taxon>Lactobacillales</taxon>
        <taxon>Enterococcaceae</taxon>
        <taxon>Vagococcus</taxon>
    </lineage>
</organism>
<proteinExistence type="predicted"/>
<keyword evidence="3" id="KW-1185">Reference proteome</keyword>
<gene>
    <name evidence="2" type="ORF">BW732_04785</name>
</gene>
<keyword evidence="2" id="KW-0378">Hydrolase</keyword>
<dbReference type="EMBL" id="CP019609">
    <property type="protein sequence ID" value="AQP53615.1"/>
    <property type="molecule type" value="Genomic_DNA"/>
</dbReference>
<dbReference type="AlphaFoldDB" id="A0A1Q2D5P4"/>
<dbReference type="Gene3D" id="3.60.10.10">
    <property type="entry name" value="Endonuclease/exonuclease/phosphatase"/>
    <property type="match status" value="1"/>
</dbReference>
<dbReference type="PANTHER" id="PTHR14859:SF1">
    <property type="entry name" value="PGAP2-INTERACTING PROTEIN"/>
    <property type="match status" value="1"/>
</dbReference>
<dbReference type="STRING" id="633807.BW732_04785"/>